<name>A0A5J4TGH6_9EUKA</name>
<accession>A0A5J4TGH6</accession>
<dbReference type="Proteomes" id="UP000324800">
    <property type="component" value="Unassembled WGS sequence"/>
</dbReference>
<sequence>GCSYDFVELFTELGDSYNEEERNKFLSDLSSDAKKEYDELGSKITAIHRRNSHKKQYPLNLNVL</sequence>
<gene>
    <name evidence="1" type="ORF">EZS28_047908</name>
</gene>
<reference evidence="1 2" key="1">
    <citation type="submission" date="2019-03" db="EMBL/GenBank/DDBJ databases">
        <title>Single cell metagenomics reveals metabolic interactions within the superorganism composed of flagellate Streblomastix strix and complex community of Bacteroidetes bacteria on its surface.</title>
        <authorList>
            <person name="Treitli S.C."/>
            <person name="Kolisko M."/>
            <person name="Husnik F."/>
            <person name="Keeling P."/>
            <person name="Hampl V."/>
        </authorList>
    </citation>
    <scope>NUCLEOTIDE SEQUENCE [LARGE SCALE GENOMIC DNA]</scope>
    <source>
        <strain evidence="1">ST1C</strain>
    </source>
</reference>
<dbReference type="EMBL" id="SNRW01032772">
    <property type="protein sequence ID" value="KAA6356565.1"/>
    <property type="molecule type" value="Genomic_DNA"/>
</dbReference>
<comment type="caution">
    <text evidence="1">The sequence shown here is derived from an EMBL/GenBank/DDBJ whole genome shotgun (WGS) entry which is preliminary data.</text>
</comment>
<organism evidence="1 2">
    <name type="scientific">Streblomastix strix</name>
    <dbReference type="NCBI Taxonomy" id="222440"/>
    <lineage>
        <taxon>Eukaryota</taxon>
        <taxon>Metamonada</taxon>
        <taxon>Preaxostyla</taxon>
        <taxon>Oxymonadida</taxon>
        <taxon>Streblomastigidae</taxon>
        <taxon>Streblomastix</taxon>
    </lineage>
</organism>
<evidence type="ECO:0000313" key="2">
    <source>
        <dbReference type="Proteomes" id="UP000324800"/>
    </source>
</evidence>
<protein>
    <submittedName>
        <fullName evidence="1">Uncharacterized protein</fullName>
    </submittedName>
</protein>
<dbReference type="AlphaFoldDB" id="A0A5J4TGH6"/>
<feature type="non-terminal residue" evidence="1">
    <location>
        <position position="1"/>
    </location>
</feature>
<proteinExistence type="predicted"/>
<evidence type="ECO:0000313" key="1">
    <source>
        <dbReference type="EMBL" id="KAA6356565.1"/>
    </source>
</evidence>